<evidence type="ECO:0000313" key="3">
    <source>
        <dbReference type="EMBL" id="NER16831.1"/>
    </source>
</evidence>
<dbReference type="Proteomes" id="UP000474296">
    <property type="component" value="Unassembled WGS sequence"/>
</dbReference>
<dbReference type="Pfam" id="PF00582">
    <property type="entry name" value="Usp"/>
    <property type="match status" value="1"/>
</dbReference>
<dbReference type="SUPFAM" id="SSF52402">
    <property type="entry name" value="Adenine nucleotide alpha hydrolases-like"/>
    <property type="match status" value="2"/>
</dbReference>
<dbReference type="InterPro" id="IPR006016">
    <property type="entry name" value="UspA"/>
</dbReference>
<accession>A0A6M0CG62</accession>
<gene>
    <name evidence="3" type="ORF">GWK10_06395</name>
</gene>
<dbReference type="CDD" id="cd00293">
    <property type="entry name" value="USP-like"/>
    <property type="match status" value="1"/>
</dbReference>
<dbReference type="RefSeq" id="WP_164030376.1">
    <property type="nucleotide sequence ID" value="NZ_JAABOQ010000002.1"/>
</dbReference>
<keyword evidence="4" id="KW-1185">Reference proteome</keyword>
<dbReference type="PRINTS" id="PR01438">
    <property type="entry name" value="UNVRSLSTRESS"/>
</dbReference>
<organism evidence="3 4">
    <name type="scientific">Spongiivirga citrea</name>
    <dbReference type="NCBI Taxonomy" id="1481457"/>
    <lineage>
        <taxon>Bacteria</taxon>
        <taxon>Pseudomonadati</taxon>
        <taxon>Bacteroidota</taxon>
        <taxon>Flavobacteriia</taxon>
        <taxon>Flavobacteriales</taxon>
        <taxon>Flavobacteriaceae</taxon>
        <taxon>Spongiivirga</taxon>
    </lineage>
</organism>
<reference evidence="3 4" key="1">
    <citation type="submission" date="2020-01" db="EMBL/GenBank/DDBJ databases">
        <title>Spongiivirga citrea KCTC 32990T.</title>
        <authorList>
            <person name="Wang G."/>
        </authorList>
    </citation>
    <scope>NUCLEOTIDE SEQUENCE [LARGE SCALE GENOMIC DNA]</scope>
    <source>
        <strain evidence="3 4">KCTC 32990</strain>
    </source>
</reference>
<dbReference type="AlphaFoldDB" id="A0A6M0CG62"/>
<sequence>MKKVLIPTDFSETSSNAIRYAMRLFKYDRSEFIIMNAFADEVYESAKEMNREDFEAFKETYRKNVDNDLQEQVDDMMATSANPKHKYEYESCFGSLVDEVNEIVDRENIDIVVMGTKGKTDDRNLTFGSNTLQVIKYVKCPVLAVPVGYLEEYPQNILFPTDYMVPYKRRELKLLSTLAMSYVATINFLYISDFKGLSHRQLDNRDFLDCSFENNKFSFMHGGGKDITKTINQTITDKNIDMLVMVNQRHSYLENMLYNSTIEKIGLRIKIPFLVLQNLHRK</sequence>
<evidence type="ECO:0000259" key="2">
    <source>
        <dbReference type="Pfam" id="PF00582"/>
    </source>
</evidence>
<feature type="domain" description="UspA" evidence="2">
    <location>
        <begin position="1"/>
        <end position="146"/>
    </location>
</feature>
<proteinExistence type="inferred from homology"/>
<comment type="caution">
    <text evidence="3">The sequence shown here is derived from an EMBL/GenBank/DDBJ whole genome shotgun (WGS) entry which is preliminary data.</text>
</comment>
<evidence type="ECO:0000256" key="1">
    <source>
        <dbReference type="ARBA" id="ARBA00008791"/>
    </source>
</evidence>
<dbReference type="InterPro" id="IPR006015">
    <property type="entry name" value="Universal_stress_UspA"/>
</dbReference>
<dbReference type="PANTHER" id="PTHR46268:SF6">
    <property type="entry name" value="UNIVERSAL STRESS PROTEIN UP12"/>
    <property type="match status" value="1"/>
</dbReference>
<comment type="similarity">
    <text evidence="1">Belongs to the universal stress protein A family.</text>
</comment>
<evidence type="ECO:0000313" key="4">
    <source>
        <dbReference type="Proteomes" id="UP000474296"/>
    </source>
</evidence>
<dbReference type="EMBL" id="JAABOQ010000002">
    <property type="protein sequence ID" value="NER16831.1"/>
    <property type="molecule type" value="Genomic_DNA"/>
</dbReference>
<dbReference type="InterPro" id="IPR014729">
    <property type="entry name" value="Rossmann-like_a/b/a_fold"/>
</dbReference>
<name>A0A6M0CG62_9FLAO</name>
<dbReference type="PANTHER" id="PTHR46268">
    <property type="entry name" value="STRESS RESPONSE PROTEIN NHAX"/>
    <property type="match status" value="1"/>
</dbReference>
<protein>
    <submittedName>
        <fullName evidence="3">Universal stress protein</fullName>
    </submittedName>
</protein>
<dbReference type="Gene3D" id="3.40.50.620">
    <property type="entry name" value="HUPs"/>
    <property type="match status" value="2"/>
</dbReference>